<dbReference type="CDD" id="cd17325">
    <property type="entry name" value="MFS_MdtG_SLC18_like"/>
    <property type="match status" value="1"/>
</dbReference>
<dbReference type="InterPro" id="IPR050930">
    <property type="entry name" value="MFS_Vesicular_Transporter"/>
</dbReference>
<evidence type="ECO:0000256" key="6">
    <source>
        <dbReference type="SAM" id="MobiDB-lite"/>
    </source>
</evidence>
<evidence type="ECO:0000256" key="1">
    <source>
        <dbReference type="ARBA" id="ARBA00004141"/>
    </source>
</evidence>
<evidence type="ECO:0000256" key="7">
    <source>
        <dbReference type="SAM" id="Phobius"/>
    </source>
</evidence>
<feature type="transmembrane region" description="Helical" evidence="7">
    <location>
        <begin position="97"/>
        <end position="118"/>
    </location>
</feature>
<dbReference type="Gene3D" id="1.20.1250.20">
    <property type="entry name" value="MFS general substrate transporter like domains"/>
    <property type="match status" value="2"/>
</dbReference>
<dbReference type="HOGENOM" id="CLU_001265_51_3_1"/>
<dbReference type="OrthoDB" id="5086884at2759"/>
<keyword evidence="5 7" id="KW-0472">Membrane</keyword>
<feature type="transmembrane region" description="Helical" evidence="7">
    <location>
        <begin position="28"/>
        <end position="49"/>
    </location>
</feature>
<dbReference type="PROSITE" id="PS50850">
    <property type="entry name" value="MFS"/>
    <property type="match status" value="1"/>
</dbReference>
<feature type="transmembrane region" description="Helical" evidence="7">
    <location>
        <begin position="403"/>
        <end position="421"/>
    </location>
</feature>
<dbReference type="InterPro" id="IPR011701">
    <property type="entry name" value="MFS"/>
</dbReference>
<keyword evidence="4 7" id="KW-1133">Transmembrane helix</keyword>
<dbReference type="InterPro" id="IPR036259">
    <property type="entry name" value="MFS_trans_sf"/>
</dbReference>
<dbReference type="GO" id="GO:0022857">
    <property type="term" value="F:transmembrane transporter activity"/>
    <property type="evidence" value="ECO:0007669"/>
    <property type="project" value="InterPro"/>
</dbReference>
<feature type="transmembrane region" description="Helical" evidence="7">
    <location>
        <begin position="326"/>
        <end position="345"/>
    </location>
</feature>
<feature type="transmembrane region" description="Helical" evidence="7">
    <location>
        <begin position="290"/>
        <end position="314"/>
    </location>
</feature>
<evidence type="ECO:0000313" key="10">
    <source>
        <dbReference type="Proteomes" id="UP000019487"/>
    </source>
</evidence>
<comment type="subcellular location">
    <subcellularLocation>
        <location evidence="1">Membrane</location>
        <topology evidence="1">Multi-pass membrane protein</topology>
    </subcellularLocation>
</comment>
<feature type="transmembrane region" description="Helical" evidence="7">
    <location>
        <begin position="154"/>
        <end position="176"/>
    </location>
</feature>
<evidence type="ECO:0000313" key="9">
    <source>
        <dbReference type="EMBL" id="ESZ94289.1"/>
    </source>
</evidence>
<dbReference type="InterPro" id="IPR020846">
    <property type="entry name" value="MFS_dom"/>
</dbReference>
<feature type="transmembrane region" description="Helical" evidence="7">
    <location>
        <begin position="61"/>
        <end position="85"/>
    </location>
</feature>
<evidence type="ECO:0000256" key="4">
    <source>
        <dbReference type="ARBA" id="ARBA00022989"/>
    </source>
</evidence>
<feature type="transmembrane region" description="Helical" evidence="7">
    <location>
        <begin position="427"/>
        <end position="452"/>
    </location>
</feature>
<proteinExistence type="predicted"/>
<dbReference type="GO" id="GO:0016020">
    <property type="term" value="C:membrane"/>
    <property type="evidence" value="ECO:0007669"/>
    <property type="project" value="UniProtKB-SubCell"/>
</dbReference>
<feature type="region of interest" description="Disordered" evidence="6">
    <location>
        <begin position="218"/>
        <end position="244"/>
    </location>
</feature>
<keyword evidence="10" id="KW-1185">Reference proteome</keyword>
<name>W9CHY5_SCLBF</name>
<feature type="transmembrane region" description="Helical" evidence="7">
    <location>
        <begin position="182"/>
        <end position="202"/>
    </location>
</feature>
<accession>W9CHY5</accession>
<evidence type="ECO:0000256" key="2">
    <source>
        <dbReference type="ARBA" id="ARBA00022448"/>
    </source>
</evidence>
<evidence type="ECO:0000256" key="3">
    <source>
        <dbReference type="ARBA" id="ARBA00022692"/>
    </source>
</evidence>
<dbReference type="Proteomes" id="UP000019487">
    <property type="component" value="Unassembled WGS sequence"/>
</dbReference>
<dbReference type="AlphaFoldDB" id="W9CHY5"/>
<evidence type="ECO:0000259" key="8">
    <source>
        <dbReference type="PROSITE" id="PS50850"/>
    </source>
</evidence>
<dbReference type="SUPFAM" id="SSF103473">
    <property type="entry name" value="MFS general substrate transporter"/>
    <property type="match status" value="1"/>
</dbReference>
<dbReference type="STRING" id="1432307.W9CHY5"/>
<protein>
    <submittedName>
        <fullName evidence="9">MFS transporter</fullName>
    </submittedName>
</protein>
<dbReference type="Pfam" id="PF07690">
    <property type="entry name" value="MFS_1"/>
    <property type="match status" value="2"/>
</dbReference>
<dbReference type="PANTHER" id="PTHR23506">
    <property type="entry name" value="GH10249P"/>
    <property type="match status" value="1"/>
</dbReference>
<keyword evidence="2" id="KW-0813">Transport</keyword>
<keyword evidence="3 7" id="KW-0812">Transmembrane</keyword>
<dbReference type="EMBL" id="AYSA01000257">
    <property type="protein sequence ID" value="ESZ94289.1"/>
    <property type="molecule type" value="Genomic_DNA"/>
</dbReference>
<evidence type="ECO:0000256" key="5">
    <source>
        <dbReference type="ARBA" id="ARBA00023136"/>
    </source>
</evidence>
<sequence>MDIVITQQHGEHSMPSPPVLLKVRSADWFITAVVIMAVFTIVPFIPTILNSRIGVAEKDIQLWNAALIGVYGGAVFLASPIFGYFADRNGSRRIPLLLGFIALAGATIMLHVGNTIALLITARVLQGLAAAAVYSVGFALLFDTVGLGGIGKALGWLSPAMIAGSFLGPTIGGLLYDAGGDSAVFGFSYGIIAIDIILRLVVIEKDTAKQWKLKRSDSGYGTISPSPPGSAGGIEPSNNGRPTSPAKSSMFRLLTIPRLLVATFGWLVIGGFLTAFDGVLPIFVQGVFGWSATGAGLIFLPLFLPSLIGSPLAGRAVDSMRNSTRILTATGFIICLPFFVLLRLVEDNSTQSLILLCVFLAMIGIGSGLCGPPLAKEISQVVESVELAHPGVFGPKGATAQAYGLYNSAFALGNLIGPILAGTLTTLYGWATMAWVFGLISGVTGIIMALFLEGWVGSSSLTNHNSEEVEPLISGE</sequence>
<dbReference type="PANTHER" id="PTHR23506:SF23">
    <property type="entry name" value="GH10249P"/>
    <property type="match status" value="1"/>
</dbReference>
<comment type="caution">
    <text evidence="9">The sequence shown here is derived from an EMBL/GenBank/DDBJ whole genome shotgun (WGS) entry which is preliminary data.</text>
</comment>
<feature type="transmembrane region" description="Helical" evidence="7">
    <location>
        <begin position="259"/>
        <end position="284"/>
    </location>
</feature>
<gene>
    <name evidence="9" type="ORF">SBOR_5325</name>
</gene>
<organism evidence="9 10">
    <name type="scientific">Sclerotinia borealis (strain F-4128)</name>
    <dbReference type="NCBI Taxonomy" id="1432307"/>
    <lineage>
        <taxon>Eukaryota</taxon>
        <taxon>Fungi</taxon>
        <taxon>Dikarya</taxon>
        <taxon>Ascomycota</taxon>
        <taxon>Pezizomycotina</taxon>
        <taxon>Leotiomycetes</taxon>
        <taxon>Helotiales</taxon>
        <taxon>Sclerotiniaceae</taxon>
        <taxon>Sclerotinia</taxon>
    </lineage>
</organism>
<reference evidence="9 10" key="1">
    <citation type="journal article" date="2014" name="Genome Announc.">
        <title>Draft genome sequence of Sclerotinia borealis, a psychrophilic plant pathogenic fungus.</title>
        <authorList>
            <person name="Mardanov A.V."/>
            <person name="Beletsky A.V."/>
            <person name="Kadnikov V.V."/>
            <person name="Ignatov A.N."/>
            <person name="Ravin N.V."/>
        </authorList>
    </citation>
    <scope>NUCLEOTIDE SEQUENCE [LARGE SCALE GENOMIC DNA]</scope>
    <source>
        <strain evidence="10">F-4157</strain>
    </source>
</reference>
<feature type="transmembrane region" description="Helical" evidence="7">
    <location>
        <begin position="124"/>
        <end position="142"/>
    </location>
</feature>
<feature type="domain" description="Major facilitator superfamily (MFS) profile" evidence="8">
    <location>
        <begin position="20"/>
        <end position="456"/>
    </location>
</feature>
<feature type="transmembrane region" description="Helical" evidence="7">
    <location>
        <begin position="351"/>
        <end position="370"/>
    </location>
</feature>